<proteinExistence type="predicted"/>
<accession>A0ABV0RC75</accession>
<gene>
    <name evidence="1" type="ORF">XENOCAPTIV_012062</name>
</gene>
<protein>
    <submittedName>
        <fullName evidence="1">Uncharacterized protein</fullName>
    </submittedName>
</protein>
<comment type="caution">
    <text evidence="1">The sequence shown here is derived from an EMBL/GenBank/DDBJ whole genome shotgun (WGS) entry which is preliminary data.</text>
</comment>
<evidence type="ECO:0000313" key="1">
    <source>
        <dbReference type="EMBL" id="MEQ2205741.1"/>
    </source>
</evidence>
<dbReference type="Proteomes" id="UP001434883">
    <property type="component" value="Unassembled WGS sequence"/>
</dbReference>
<sequence length="85" mass="9555">VRGRLLEYSETVKMLRPHLFRSSSSLDSCSSLSVLTPKRDMLLLDSDDPWETFLTPLICVISCCFFFSRVLEVGDGISTSFCLSV</sequence>
<reference evidence="1 2" key="1">
    <citation type="submission" date="2021-06" db="EMBL/GenBank/DDBJ databases">
        <authorList>
            <person name="Palmer J.M."/>
        </authorList>
    </citation>
    <scope>NUCLEOTIDE SEQUENCE [LARGE SCALE GENOMIC DNA]</scope>
    <source>
        <strain evidence="1 2">XC_2019</strain>
        <tissue evidence="1">Muscle</tissue>
    </source>
</reference>
<name>A0ABV0RC75_9TELE</name>
<feature type="non-terminal residue" evidence="1">
    <location>
        <position position="1"/>
    </location>
</feature>
<evidence type="ECO:0000313" key="2">
    <source>
        <dbReference type="Proteomes" id="UP001434883"/>
    </source>
</evidence>
<dbReference type="EMBL" id="JAHRIN010042265">
    <property type="protein sequence ID" value="MEQ2205741.1"/>
    <property type="molecule type" value="Genomic_DNA"/>
</dbReference>
<keyword evidence="2" id="KW-1185">Reference proteome</keyword>
<organism evidence="1 2">
    <name type="scientific">Xenoophorus captivus</name>
    <dbReference type="NCBI Taxonomy" id="1517983"/>
    <lineage>
        <taxon>Eukaryota</taxon>
        <taxon>Metazoa</taxon>
        <taxon>Chordata</taxon>
        <taxon>Craniata</taxon>
        <taxon>Vertebrata</taxon>
        <taxon>Euteleostomi</taxon>
        <taxon>Actinopterygii</taxon>
        <taxon>Neopterygii</taxon>
        <taxon>Teleostei</taxon>
        <taxon>Neoteleostei</taxon>
        <taxon>Acanthomorphata</taxon>
        <taxon>Ovalentaria</taxon>
        <taxon>Atherinomorphae</taxon>
        <taxon>Cyprinodontiformes</taxon>
        <taxon>Goodeidae</taxon>
        <taxon>Xenoophorus</taxon>
    </lineage>
</organism>